<dbReference type="PANTHER" id="PTHR22970">
    <property type="entry name" value="AT-RICH INTERACTIVE DOMAIN-CONTAINING PROTEIN 2"/>
    <property type="match status" value="1"/>
</dbReference>
<dbReference type="InterPro" id="IPR052406">
    <property type="entry name" value="Chromatin_Remodeling_Comp"/>
</dbReference>
<feature type="compositionally biased region" description="Acidic residues" evidence="4">
    <location>
        <begin position="12"/>
        <end position="21"/>
    </location>
</feature>
<dbReference type="AlphaFoldDB" id="A0AAV4BU19"/>
<evidence type="ECO:0000256" key="1">
    <source>
        <dbReference type="ARBA" id="ARBA00023015"/>
    </source>
</evidence>
<accession>A0AAV4BU19</accession>
<organism evidence="6 7">
    <name type="scientific">Plakobranchus ocellatus</name>
    <dbReference type="NCBI Taxonomy" id="259542"/>
    <lineage>
        <taxon>Eukaryota</taxon>
        <taxon>Metazoa</taxon>
        <taxon>Spiralia</taxon>
        <taxon>Lophotrochozoa</taxon>
        <taxon>Mollusca</taxon>
        <taxon>Gastropoda</taxon>
        <taxon>Heterobranchia</taxon>
        <taxon>Euthyneura</taxon>
        <taxon>Panpulmonata</taxon>
        <taxon>Sacoglossa</taxon>
        <taxon>Placobranchoidea</taxon>
        <taxon>Plakobranchidae</taxon>
        <taxon>Plakobranchus</taxon>
    </lineage>
</organism>
<keyword evidence="7" id="KW-1185">Reference proteome</keyword>
<feature type="compositionally biased region" description="Basic and acidic residues" evidence="4">
    <location>
        <begin position="1"/>
        <end position="11"/>
    </location>
</feature>
<comment type="caution">
    <text evidence="6">The sequence shown here is derived from an EMBL/GenBank/DDBJ whole genome shotgun (WGS) entry which is preliminary data.</text>
</comment>
<keyword evidence="2" id="KW-0804">Transcription</keyword>
<proteinExistence type="predicted"/>
<dbReference type="GO" id="GO:0003677">
    <property type="term" value="F:DNA binding"/>
    <property type="evidence" value="ECO:0007669"/>
    <property type="project" value="InterPro"/>
</dbReference>
<dbReference type="EMBL" id="BLXT01005367">
    <property type="protein sequence ID" value="GFO22314.1"/>
    <property type="molecule type" value="Genomic_DNA"/>
</dbReference>
<dbReference type="SMART" id="SM01014">
    <property type="entry name" value="ARID"/>
    <property type="match status" value="1"/>
</dbReference>
<evidence type="ECO:0000256" key="4">
    <source>
        <dbReference type="SAM" id="MobiDB-lite"/>
    </source>
</evidence>
<dbReference type="SUPFAM" id="SSF46774">
    <property type="entry name" value="ARID-like"/>
    <property type="match status" value="1"/>
</dbReference>
<dbReference type="InterPro" id="IPR001606">
    <property type="entry name" value="ARID_dom"/>
</dbReference>
<dbReference type="Gene3D" id="1.10.150.60">
    <property type="entry name" value="ARID DNA-binding domain"/>
    <property type="match status" value="1"/>
</dbReference>
<dbReference type="Proteomes" id="UP000735302">
    <property type="component" value="Unassembled WGS sequence"/>
</dbReference>
<protein>
    <submittedName>
        <fullName evidence="6">AT-rich interactive domain-containing protein 2</fullName>
    </submittedName>
</protein>
<dbReference type="PROSITE" id="PS51011">
    <property type="entry name" value="ARID"/>
    <property type="match status" value="1"/>
</dbReference>
<evidence type="ECO:0000259" key="5">
    <source>
        <dbReference type="PROSITE" id="PS51011"/>
    </source>
</evidence>
<evidence type="ECO:0000313" key="7">
    <source>
        <dbReference type="Proteomes" id="UP000735302"/>
    </source>
</evidence>
<dbReference type="SMART" id="SM00501">
    <property type="entry name" value="BRIGHT"/>
    <property type="match status" value="1"/>
</dbReference>
<keyword evidence="1" id="KW-0805">Transcription regulation</keyword>
<evidence type="ECO:0000256" key="3">
    <source>
        <dbReference type="ARBA" id="ARBA00023242"/>
    </source>
</evidence>
<evidence type="ECO:0000256" key="2">
    <source>
        <dbReference type="ARBA" id="ARBA00023163"/>
    </source>
</evidence>
<keyword evidence="3" id="KW-0539">Nucleus</keyword>
<gene>
    <name evidence="6" type="ORF">PoB_004881900</name>
</gene>
<reference evidence="6 7" key="1">
    <citation type="journal article" date="2021" name="Elife">
        <title>Chloroplast acquisition without the gene transfer in kleptoplastic sea slugs, Plakobranchus ocellatus.</title>
        <authorList>
            <person name="Maeda T."/>
            <person name="Takahashi S."/>
            <person name="Yoshida T."/>
            <person name="Shimamura S."/>
            <person name="Takaki Y."/>
            <person name="Nagai Y."/>
            <person name="Toyoda A."/>
            <person name="Suzuki Y."/>
            <person name="Arimoto A."/>
            <person name="Ishii H."/>
            <person name="Satoh N."/>
            <person name="Nishiyama T."/>
            <person name="Hasebe M."/>
            <person name="Maruyama T."/>
            <person name="Minagawa J."/>
            <person name="Obokata J."/>
            <person name="Shigenobu S."/>
        </authorList>
    </citation>
    <scope>NUCLEOTIDE SEQUENCE [LARGE SCALE GENOMIC DNA]</scope>
</reference>
<dbReference type="Pfam" id="PF01388">
    <property type="entry name" value="ARID"/>
    <property type="match status" value="1"/>
</dbReference>
<evidence type="ECO:0000313" key="6">
    <source>
        <dbReference type="EMBL" id="GFO22314.1"/>
    </source>
</evidence>
<name>A0AAV4BU19_9GAST</name>
<dbReference type="InterPro" id="IPR036431">
    <property type="entry name" value="ARID_dom_sf"/>
</dbReference>
<feature type="region of interest" description="Disordered" evidence="4">
    <location>
        <begin position="1"/>
        <end position="21"/>
    </location>
</feature>
<dbReference type="PANTHER" id="PTHR22970:SF14">
    <property type="entry name" value="AT-RICH INTERACTIVE DOMAIN-CONTAINING PROTEIN 2"/>
    <property type="match status" value="1"/>
</dbReference>
<feature type="domain" description="ARID" evidence="5">
    <location>
        <begin position="24"/>
        <end position="116"/>
    </location>
</feature>
<sequence length="216" mass="25194">MAENKESKEEMDNNVDEDPSVEYEKQRLSFISDLKRFNSNRGTPFDRIPEIGGYEIDLYHLYQRVTSLGGWQKVNLGELWEDFLEDFGLPGGCVNATQALKNIYFRYLNLYEKVNFLDTFDLQELYHRCWMPIADRNFLRFWFETVDHPRAKPLITWGGQPYTQSEMVGSSVLNLGRDLGTLDSEGQRVLQTEPANRKCGNLQAFVFFKLVVKLIQ</sequence>